<dbReference type="InterPro" id="IPR010427">
    <property type="entry name" value="DUF1023"/>
</dbReference>
<dbReference type="Proteomes" id="UP000192801">
    <property type="component" value="Unassembled WGS sequence"/>
</dbReference>
<evidence type="ECO:0000313" key="2">
    <source>
        <dbReference type="EMBL" id="ORA69813.1"/>
    </source>
</evidence>
<accession>A0A1X0DBQ6</accession>
<evidence type="ECO:0000259" key="1">
    <source>
        <dbReference type="Pfam" id="PF06259"/>
    </source>
</evidence>
<dbReference type="STRING" id="444597.BST26_12550"/>
<gene>
    <name evidence="2" type="ORF">BST26_12550</name>
</gene>
<dbReference type="RefSeq" id="WP_234805869.1">
    <property type="nucleotide sequence ID" value="NZ_AP022618.1"/>
</dbReference>
<sequence length="543" mass="57952">MKLTRTWIVNGTFNTFYADLNTSAQYHAKKGTVLGQLHSNLTAQTDNPQSKGEWHGLAQVAAHQWADHLGKCSDTMSGRFDAISSVLTQFANDVVAYGGAIKTAINDIEEKDLAVPFVVTEALVVTDPNRAVALKNAADPEQMRQTRDRDMRNAQATINDNKTYLQTAVTTAVAGLKNAADGADGDVPANDRVNQRVKHSILDGSAGLPSDPTEMRSVWDSLTTEERDHLYDLHHDLGNHGGIPFVDSGDGRGRDYYNRRHLGEILADPNLSDDTRHKYQELQAAADGQGRLLGYVDEHGRGAVSINNPDTAKRVATLVPGTGQDLGAINGAMQKSERMYWAARDADPDLKASDVSVTTWMGYTPPMNIPEAASTSYAHNGAAALDQFQAGIRASHDDVVAGGPSINTVIGHSYGSTLAGAAATDGYLDANNFVAVGSPGVLAQHASDLSLAPGAHVFATRAQNDVITWATGLTLGPDPVGDGFGATQFQAAPGKHGNLFGWQTPDWMHLTSVDAHSSYWDQNNPALDNLGRIIAGRVDVTGP</sequence>
<dbReference type="AlphaFoldDB" id="A0A1X0DBQ6"/>
<evidence type="ECO:0000313" key="3">
    <source>
        <dbReference type="Proteomes" id="UP000192801"/>
    </source>
</evidence>
<keyword evidence="3" id="KW-1185">Reference proteome</keyword>
<dbReference type="InterPro" id="IPR029058">
    <property type="entry name" value="AB_hydrolase_fold"/>
</dbReference>
<dbReference type="Pfam" id="PF06259">
    <property type="entry name" value="Abhydrolase_8"/>
    <property type="match status" value="1"/>
</dbReference>
<reference evidence="2 3" key="1">
    <citation type="submission" date="2016-12" db="EMBL/GenBank/DDBJ databases">
        <title>The new phylogeny of genus Mycobacterium.</title>
        <authorList>
            <person name="Tortoli E."/>
            <person name="Trovato A."/>
            <person name="Cirillo D.M."/>
        </authorList>
    </citation>
    <scope>NUCLEOTIDE SEQUENCE [LARGE SCALE GENOMIC DNA]</scope>
    <source>
        <strain evidence="2 3">DSM 45130</strain>
    </source>
</reference>
<protein>
    <recommendedName>
        <fullName evidence="1">DUF1023 domain-containing protein</fullName>
    </recommendedName>
</protein>
<proteinExistence type="predicted"/>
<dbReference type="SUPFAM" id="SSF53474">
    <property type="entry name" value="alpha/beta-Hydrolases"/>
    <property type="match status" value="1"/>
</dbReference>
<feature type="domain" description="DUF1023" evidence="1">
    <location>
        <begin position="299"/>
        <end position="469"/>
    </location>
</feature>
<comment type="caution">
    <text evidence="2">The sequence shown here is derived from an EMBL/GenBank/DDBJ whole genome shotgun (WGS) entry which is preliminary data.</text>
</comment>
<dbReference type="EMBL" id="MVHS01000028">
    <property type="protein sequence ID" value="ORA69813.1"/>
    <property type="molecule type" value="Genomic_DNA"/>
</dbReference>
<organism evidence="2 3">
    <name type="scientific">Mycolicibacterium insubricum</name>
    <dbReference type="NCBI Taxonomy" id="444597"/>
    <lineage>
        <taxon>Bacteria</taxon>
        <taxon>Bacillati</taxon>
        <taxon>Actinomycetota</taxon>
        <taxon>Actinomycetes</taxon>
        <taxon>Mycobacteriales</taxon>
        <taxon>Mycobacteriaceae</taxon>
        <taxon>Mycolicibacterium</taxon>
    </lineage>
</organism>
<name>A0A1X0DBQ6_9MYCO</name>